<dbReference type="AlphaFoldDB" id="A0A3D8TRI1"/>
<feature type="region of interest" description="Disordered" evidence="1">
    <location>
        <begin position="57"/>
        <end position="97"/>
    </location>
</feature>
<organism evidence="3 4">
    <name type="scientific">Listeria kieliensis</name>
    <dbReference type="NCBI Taxonomy" id="1621700"/>
    <lineage>
        <taxon>Bacteria</taxon>
        <taxon>Bacillati</taxon>
        <taxon>Bacillota</taxon>
        <taxon>Bacilli</taxon>
        <taxon>Bacillales</taxon>
        <taxon>Listeriaceae</taxon>
        <taxon>Listeria</taxon>
    </lineage>
</organism>
<feature type="chain" id="PRO_5017642730" description="Gram-positive cocci surface proteins LPxTG domain-containing protein" evidence="2">
    <location>
        <begin position="28"/>
        <end position="135"/>
    </location>
</feature>
<reference evidence="4" key="1">
    <citation type="submission" date="2015-04" db="EMBL/GenBank/DDBJ databases">
        <authorList>
            <person name="Schardt J."/>
            <person name="Mueller-Herbst S."/>
            <person name="Scherer S."/>
            <person name="Huptas C."/>
        </authorList>
    </citation>
    <scope>NUCLEOTIDE SEQUENCE [LARGE SCALE GENOMIC DNA]</scope>
    <source>
        <strain evidence="4">Kiel-L1</strain>
    </source>
</reference>
<keyword evidence="2" id="KW-0732">Signal</keyword>
<gene>
    <name evidence="3" type="ORF">UR08_08610</name>
</gene>
<protein>
    <recommendedName>
        <fullName evidence="5">Gram-positive cocci surface proteins LPxTG domain-containing protein</fullName>
    </recommendedName>
</protein>
<evidence type="ECO:0000256" key="1">
    <source>
        <dbReference type="SAM" id="MobiDB-lite"/>
    </source>
</evidence>
<dbReference type="RefSeq" id="WP_115753260.1">
    <property type="nucleotide sequence ID" value="NZ_LARY01000002.1"/>
</dbReference>
<evidence type="ECO:0000313" key="4">
    <source>
        <dbReference type="Proteomes" id="UP000257055"/>
    </source>
</evidence>
<feature type="signal peptide" evidence="2">
    <location>
        <begin position="1"/>
        <end position="27"/>
    </location>
</feature>
<evidence type="ECO:0008006" key="5">
    <source>
        <dbReference type="Google" id="ProtNLM"/>
    </source>
</evidence>
<evidence type="ECO:0000313" key="3">
    <source>
        <dbReference type="EMBL" id="RDX01009.1"/>
    </source>
</evidence>
<accession>A0A3D8TRI1</accession>
<sequence>MKKRGKRLWLAALVLAGMFSLAPEVSAESSEAYQRNYESNGEIGFYGTYIYPEKDEPTIDVPSNSQEVAPQAHMSKGNSEKNHDVTGSPAVGVTKIPQTGDKSPFESWVYSLLFMTGAFMFWSKYKTKQSKEELV</sequence>
<proteinExistence type="predicted"/>
<dbReference type="Proteomes" id="UP000257055">
    <property type="component" value="Unassembled WGS sequence"/>
</dbReference>
<name>A0A3D8TRI1_9LIST</name>
<evidence type="ECO:0000256" key="2">
    <source>
        <dbReference type="SAM" id="SignalP"/>
    </source>
</evidence>
<comment type="caution">
    <text evidence="3">The sequence shown here is derived from an EMBL/GenBank/DDBJ whole genome shotgun (WGS) entry which is preliminary data.</text>
</comment>
<keyword evidence="4" id="KW-1185">Reference proteome</keyword>
<dbReference type="EMBL" id="LARY01000002">
    <property type="protein sequence ID" value="RDX01009.1"/>
    <property type="molecule type" value="Genomic_DNA"/>
</dbReference>